<organism evidence="1 2">
    <name type="scientific">Zizania palustris</name>
    <name type="common">Northern wild rice</name>
    <dbReference type="NCBI Taxonomy" id="103762"/>
    <lineage>
        <taxon>Eukaryota</taxon>
        <taxon>Viridiplantae</taxon>
        <taxon>Streptophyta</taxon>
        <taxon>Embryophyta</taxon>
        <taxon>Tracheophyta</taxon>
        <taxon>Spermatophyta</taxon>
        <taxon>Magnoliopsida</taxon>
        <taxon>Liliopsida</taxon>
        <taxon>Poales</taxon>
        <taxon>Poaceae</taxon>
        <taxon>BOP clade</taxon>
        <taxon>Oryzoideae</taxon>
        <taxon>Oryzeae</taxon>
        <taxon>Zizaniinae</taxon>
        <taxon>Zizania</taxon>
    </lineage>
</organism>
<sequence>MERVAPPTAGEMTAWAAWRRGDGDDDRGDDSRGSVAMKMSAIEGETTARAAWPGKLTCCATGSEQWRVGRNGWRWGINRMS</sequence>
<protein>
    <submittedName>
        <fullName evidence="1">Uncharacterized protein</fullName>
    </submittedName>
</protein>
<evidence type="ECO:0000313" key="2">
    <source>
        <dbReference type="Proteomes" id="UP000729402"/>
    </source>
</evidence>
<reference evidence="1" key="1">
    <citation type="journal article" date="2021" name="bioRxiv">
        <title>Whole Genome Assembly and Annotation of Northern Wild Rice, Zizania palustris L., Supports a Whole Genome Duplication in the Zizania Genus.</title>
        <authorList>
            <person name="Haas M."/>
            <person name="Kono T."/>
            <person name="Macchietto M."/>
            <person name="Millas R."/>
            <person name="McGilp L."/>
            <person name="Shao M."/>
            <person name="Duquette J."/>
            <person name="Hirsch C.N."/>
            <person name="Kimball J."/>
        </authorList>
    </citation>
    <scope>NUCLEOTIDE SEQUENCE</scope>
    <source>
        <tissue evidence="1">Fresh leaf tissue</tissue>
    </source>
</reference>
<dbReference type="Proteomes" id="UP000729402">
    <property type="component" value="Unassembled WGS sequence"/>
</dbReference>
<name>A0A8J5VYM0_ZIZPA</name>
<accession>A0A8J5VYM0</accession>
<dbReference type="AlphaFoldDB" id="A0A8J5VYM0"/>
<keyword evidence="2" id="KW-1185">Reference proteome</keyword>
<comment type="caution">
    <text evidence="1">The sequence shown here is derived from an EMBL/GenBank/DDBJ whole genome shotgun (WGS) entry which is preliminary data.</text>
</comment>
<reference evidence="1" key="2">
    <citation type="submission" date="2021-02" db="EMBL/GenBank/DDBJ databases">
        <authorList>
            <person name="Kimball J.A."/>
            <person name="Haas M.W."/>
            <person name="Macchietto M."/>
            <person name="Kono T."/>
            <person name="Duquette J."/>
            <person name="Shao M."/>
        </authorList>
    </citation>
    <scope>NUCLEOTIDE SEQUENCE</scope>
    <source>
        <tissue evidence="1">Fresh leaf tissue</tissue>
    </source>
</reference>
<gene>
    <name evidence="1" type="ORF">GUJ93_ZPchr0007g3893</name>
</gene>
<dbReference type="EMBL" id="JAAALK010000282">
    <property type="protein sequence ID" value="KAG8079111.1"/>
    <property type="molecule type" value="Genomic_DNA"/>
</dbReference>
<proteinExistence type="predicted"/>
<evidence type="ECO:0000313" key="1">
    <source>
        <dbReference type="EMBL" id="KAG8079111.1"/>
    </source>
</evidence>